<keyword evidence="4" id="KW-0564">Palmitate</keyword>
<feature type="signal peptide" evidence="8">
    <location>
        <begin position="1"/>
        <end position="21"/>
    </location>
</feature>
<comment type="subcellular location">
    <subcellularLocation>
        <location evidence="1">Cell outer membrane</location>
        <topology evidence="1">Lipid-anchor</topology>
    </subcellularLocation>
</comment>
<comment type="caution">
    <text evidence="9">The sequence shown here is derived from an EMBL/GenBank/DDBJ whole genome shotgun (WGS) entry which is preliminary data.</text>
</comment>
<keyword evidence="10" id="KW-1185">Reference proteome</keyword>
<dbReference type="RefSeq" id="WP_130161066.1">
    <property type="nucleotide sequence ID" value="NZ_SGIM01000002.1"/>
</dbReference>
<keyword evidence="6" id="KW-0449">Lipoprotein</keyword>
<keyword evidence="2 8" id="KW-0732">Signal</keyword>
<protein>
    <recommendedName>
        <fullName evidence="11">Lipoprotein</fullName>
    </recommendedName>
</protein>
<evidence type="ECO:0008006" key="11">
    <source>
        <dbReference type="Google" id="ProtNLM"/>
    </source>
</evidence>
<evidence type="ECO:0000313" key="9">
    <source>
        <dbReference type="EMBL" id="RZF55710.1"/>
    </source>
</evidence>
<organism evidence="9 10">
    <name type="scientific">Acinetobacter halotolerans</name>
    <dbReference type="NCBI Taxonomy" id="1752076"/>
    <lineage>
        <taxon>Bacteria</taxon>
        <taxon>Pseudomonadati</taxon>
        <taxon>Pseudomonadota</taxon>
        <taxon>Gammaproteobacteria</taxon>
        <taxon>Moraxellales</taxon>
        <taxon>Moraxellaceae</taxon>
        <taxon>Acinetobacter</taxon>
    </lineage>
</organism>
<keyword evidence="5" id="KW-0998">Cell outer membrane</keyword>
<evidence type="ECO:0000256" key="7">
    <source>
        <dbReference type="SAM" id="MobiDB-lite"/>
    </source>
</evidence>
<evidence type="ECO:0000256" key="8">
    <source>
        <dbReference type="SAM" id="SignalP"/>
    </source>
</evidence>
<dbReference type="NCBIfam" id="NF047847">
    <property type="entry name" value="SS_mature_LptM"/>
    <property type="match status" value="1"/>
</dbReference>
<feature type="chain" id="PRO_5020501157" description="Lipoprotein" evidence="8">
    <location>
        <begin position="22"/>
        <end position="79"/>
    </location>
</feature>
<reference evidence="9 10" key="1">
    <citation type="submission" date="2019-02" db="EMBL/GenBank/DDBJ databases">
        <title>The draft genome of Acinetobacter halotolerans strain JCM 31009.</title>
        <authorList>
            <person name="Qin J."/>
            <person name="Feng Y."/>
            <person name="Nemec A."/>
            <person name="Zong Z."/>
        </authorList>
    </citation>
    <scope>NUCLEOTIDE SEQUENCE [LARGE SCALE GENOMIC DNA]</scope>
    <source>
        <strain evidence="9 10">JCM 31009</strain>
    </source>
</reference>
<dbReference type="AlphaFoldDB" id="A0A4Q6XKS9"/>
<dbReference type="PROSITE" id="PS51257">
    <property type="entry name" value="PROKAR_LIPOPROTEIN"/>
    <property type="match status" value="1"/>
</dbReference>
<sequence length="79" mass="8380">MRPVICSISVLLSCVVLTACGQSGALQLPSDPNHDKRAKYLLYKNEVSTAKASSDVNVDEVKAESQATLSTTESQPTSP</sequence>
<evidence type="ECO:0000256" key="1">
    <source>
        <dbReference type="ARBA" id="ARBA00004459"/>
    </source>
</evidence>
<feature type="compositionally biased region" description="Polar residues" evidence="7">
    <location>
        <begin position="65"/>
        <end position="79"/>
    </location>
</feature>
<keyword evidence="3" id="KW-0472">Membrane</keyword>
<dbReference type="EMBL" id="SGIM01000002">
    <property type="protein sequence ID" value="RZF55710.1"/>
    <property type="molecule type" value="Genomic_DNA"/>
</dbReference>
<evidence type="ECO:0000256" key="2">
    <source>
        <dbReference type="ARBA" id="ARBA00022729"/>
    </source>
</evidence>
<evidence type="ECO:0000256" key="3">
    <source>
        <dbReference type="ARBA" id="ARBA00023136"/>
    </source>
</evidence>
<evidence type="ECO:0000256" key="4">
    <source>
        <dbReference type="ARBA" id="ARBA00023139"/>
    </source>
</evidence>
<gene>
    <name evidence="9" type="ORF">EXE30_02565</name>
</gene>
<accession>A0A4Q6XKS9</accession>
<proteinExistence type="predicted"/>
<evidence type="ECO:0000256" key="5">
    <source>
        <dbReference type="ARBA" id="ARBA00023237"/>
    </source>
</evidence>
<evidence type="ECO:0000313" key="10">
    <source>
        <dbReference type="Proteomes" id="UP000292110"/>
    </source>
</evidence>
<name>A0A4Q6XKS9_9GAMM</name>
<dbReference type="InterPro" id="IPR032831">
    <property type="entry name" value="LptM_cons"/>
</dbReference>
<dbReference type="Proteomes" id="UP000292110">
    <property type="component" value="Unassembled WGS sequence"/>
</dbReference>
<evidence type="ECO:0000256" key="6">
    <source>
        <dbReference type="ARBA" id="ARBA00023288"/>
    </source>
</evidence>
<feature type="region of interest" description="Disordered" evidence="7">
    <location>
        <begin position="54"/>
        <end position="79"/>
    </location>
</feature>